<geneLocation type="plasmid" evidence="1 2">
    <name>unnamed3</name>
</geneLocation>
<keyword evidence="1" id="KW-0614">Plasmid</keyword>
<dbReference type="KEGG" id="halg:HUG10_21275"/>
<dbReference type="Proteomes" id="UP000509750">
    <property type="component" value="Plasmid unnamed3"/>
</dbReference>
<keyword evidence="2" id="KW-1185">Reference proteome</keyword>
<accession>A0A7D5K435</accession>
<dbReference type="GeneID" id="56031422"/>
<proteinExistence type="predicted"/>
<sequence length="116" mass="13350">MSNAAHTRMRGQAKPTTSRFSKVELDLEIPMDVALDAYFVFRESKNRCSDIMADALYYGIKEANHERSDVVKVETNYNDRAWKSWLVKICGERPWCATNDEQIENLEALADFLEGL</sequence>
<dbReference type="AlphaFoldDB" id="A0A7D5K435"/>
<name>A0A7D5K435_9EURY</name>
<reference evidence="1 2" key="1">
    <citation type="submission" date="2020-07" db="EMBL/GenBank/DDBJ databases">
        <title>Gai3-2, isolated from salt lake.</title>
        <authorList>
            <person name="Cui H."/>
            <person name="Shi X."/>
        </authorList>
    </citation>
    <scope>NUCLEOTIDE SEQUENCE [LARGE SCALE GENOMIC DNA]</scope>
    <source>
        <strain evidence="1 2">Gai3-2</strain>
        <plasmid evidence="1 2">unnamed3</plasmid>
    </source>
</reference>
<evidence type="ECO:0000313" key="1">
    <source>
        <dbReference type="EMBL" id="QLG30121.1"/>
    </source>
</evidence>
<gene>
    <name evidence="1" type="ORF">HUG10_21275</name>
</gene>
<dbReference type="RefSeq" id="WP_179171695.1">
    <property type="nucleotide sequence ID" value="NZ_CP058532.1"/>
</dbReference>
<organism evidence="1 2">
    <name type="scientific">Halorarum halophilum</name>
    <dbReference type="NCBI Taxonomy" id="2743090"/>
    <lineage>
        <taxon>Archaea</taxon>
        <taxon>Methanobacteriati</taxon>
        <taxon>Methanobacteriota</taxon>
        <taxon>Stenosarchaea group</taxon>
        <taxon>Halobacteria</taxon>
        <taxon>Halobacteriales</taxon>
        <taxon>Haloferacaceae</taxon>
        <taxon>Halorarum</taxon>
    </lineage>
</organism>
<protein>
    <submittedName>
        <fullName evidence="1">Uncharacterized protein</fullName>
    </submittedName>
</protein>
<evidence type="ECO:0000313" key="2">
    <source>
        <dbReference type="Proteomes" id="UP000509750"/>
    </source>
</evidence>
<dbReference type="EMBL" id="CP058532">
    <property type="protein sequence ID" value="QLG30121.1"/>
    <property type="molecule type" value="Genomic_DNA"/>
</dbReference>